<protein>
    <submittedName>
        <fullName evidence="1">Uncharacterized protein</fullName>
    </submittedName>
</protein>
<accession>U5NDX2</accession>
<dbReference type="KEGG" id="cbx:Cenrod_2354"/>
<dbReference type="EMBL" id="CP004885">
    <property type="protein sequence ID" value="AGX88413.1"/>
    <property type="molecule type" value="Genomic_DNA"/>
</dbReference>
<sequence>MKEVAELLVKKYGLHEGLYDLLLEYQFAFGNFGPTPAQITPGAMIGLAKLGLTRVDKLGPLTVNAAQVNPAAKVRGRTSRRSTSDA</sequence>
<dbReference type="STRING" id="946483.Cenrod_2354"/>
<name>U5NDX2_9BURK</name>
<organism evidence="1 2">
    <name type="scientific">Candidatus Symbiobacter mobilis CR</name>
    <dbReference type="NCBI Taxonomy" id="946483"/>
    <lineage>
        <taxon>Bacteria</taxon>
        <taxon>Pseudomonadati</taxon>
        <taxon>Pseudomonadota</taxon>
        <taxon>Betaproteobacteria</taxon>
        <taxon>Burkholderiales</taxon>
        <taxon>Comamonadaceae</taxon>
    </lineage>
</organism>
<dbReference type="HOGENOM" id="CLU_191298_0_0_4"/>
<reference evidence="1 2" key="1">
    <citation type="journal article" date="2013" name="Genome Biol.">
        <title>Genomic analysis reveals key aspects of prokaryotic symbiosis in the phototrophic consortium "Chlorochromatium aggregatum".</title>
        <authorList>
            <person name="Liu Z."/>
            <person name="Muller J."/>
            <person name="Li T."/>
            <person name="Alvey R.M."/>
            <person name="Vogl K."/>
            <person name="Frigaard N.U."/>
            <person name="Rockwell N.C."/>
            <person name="Boyd E.S."/>
            <person name="Tomsho L.P."/>
            <person name="Schuster S.C."/>
            <person name="Henke P."/>
            <person name="Rohde M."/>
            <person name="Overmann J."/>
            <person name="Bryant D.A."/>
        </authorList>
    </citation>
    <scope>NUCLEOTIDE SEQUENCE [LARGE SCALE GENOMIC DNA]</scope>
    <source>
        <strain evidence="1">CR</strain>
    </source>
</reference>
<evidence type="ECO:0000313" key="1">
    <source>
        <dbReference type="EMBL" id="AGX88413.1"/>
    </source>
</evidence>
<dbReference type="Proteomes" id="UP000017184">
    <property type="component" value="Chromosome"/>
</dbReference>
<dbReference type="AlphaFoldDB" id="U5NDX2"/>
<gene>
    <name evidence="1" type="ORF">Cenrod_2354</name>
</gene>
<evidence type="ECO:0000313" key="2">
    <source>
        <dbReference type="Proteomes" id="UP000017184"/>
    </source>
</evidence>
<keyword evidence="2" id="KW-1185">Reference proteome</keyword>
<proteinExistence type="predicted"/>